<dbReference type="Gene3D" id="3.90.470.20">
    <property type="entry name" value="4'-phosphopantetheinyl transferase domain"/>
    <property type="match status" value="2"/>
</dbReference>
<feature type="domain" description="4'-phosphopantetheinyl transferase N-terminal" evidence="4">
    <location>
        <begin position="28"/>
        <end position="105"/>
    </location>
</feature>
<dbReference type="GO" id="GO:0008897">
    <property type="term" value="F:holo-[acyl-carrier-protein] synthase activity"/>
    <property type="evidence" value="ECO:0007669"/>
    <property type="project" value="InterPro"/>
</dbReference>
<feature type="domain" description="4'-phosphopantetheinyl transferase" evidence="3">
    <location>
        <begin position="112"/>
        <end position="189"/>
    </location>
</feature>
<dbReference type="InterPro" id="IPR055066">
    <property type="entry name" value="AASDHPPT_N"/>
</dbReference>
<evidence type="ECO:0000259" key="3">
    <source>
        <dbReference type="Pfam" id="PF01648"/>
    </source>
</evidence>
<organism evidence="5 6">
    <name type="scientific">Bacillus cereus</name>
    <dbReference type="NCBI Taxonomy" id="1396"/>
    <lineage>
        <taxon>Bacteria</taxon>
        <taxon>Bacillati</taxon>
        <taxon>Bacillota</taxon>
        <taxon>Bacilli</taxon>
        <taxon>Bacillales</taxon>
        <taxon>Bacillaceae</taxon>
        <taxon>Bacillus</taxon>
        <taxon>Bacillus cereus group</taxon>
    </lineage>
</organism>
<dbReference type="RefSeq" id="WP_151521936.1">
    <property type="nucleotide sequence ID" value="NZ_WBPL01000015.1"/>
</dbReference>
<dbReference type="GO" id="GO:0005829">
    <property type="term" value="C:cytosol"/>
    <property type="evidence" value="ECO:0007669"/>
    <property type="project" value="TreeGrafter"/>
</dbReference>
<gene>
    <name evidence="5" type="ORF">F8172_14810</name>
</gene>
<evidence type="ECO:0000256" key="1">
    <source>
        <dbReference type="ARBA" id="ARBA00010990"/>
    </source>
</evidence>
<proteinExistence type="inferred from homology"/>
<dbReference type="GO" id="GO:0000287">
    <property type="term" value="F:magnesium ion binding"/>
    <property type="evidence" value="ECO:0007669"/>
    <property type="project" value="InterPro"/>
</dbReference>
<dbReference type="InterPro" id="IPR050559">
    <property type="entry name" value="P-Pant_transferase_sf"/>
</dbReference>
<evidence type="ECO:0000313" key="6">
    <source>
        <dbReference type="Proteomes" id="UP000475765"/>
    </source>
</evidence>
<evidence type="ECO:0000313" key="5">
    <source>
        <dbReference type="EMBL" id="KAB2395343.1"/>
    </source>
</evidence>
<dbReference type="Pfam" id="PF22624">
    <property type="entry name" value="AASDHPPT_N"/>
    <property type="match status" value="1"/>
</dbReference>
<dbReference type="GO" id="GO:0019878">
    <property type="term" value="P:lysine biosynthetic process via aminoadipic acid"/>
    <property type="evidence" value="ECO:0007669"/>
    <property type="project" value="TreeGrafter"/>
</dbReference>
<dbReference type="InterPro" id="IPR037143">
    <property type="entry name" value="4-PPantetheinyl_Trfase_dom_sf"/>
</dbReference>
<dbReference type="PANTHER" id="PTHR12215">
    <property type="entry name" value="PHOSPHOPANTETHEINE TRANSFERASE"/>
    <property type="match status" value="1"/>
</dbReference>
<accession>A0A9W7UWM5</accession>
<dbReference type="Pfam" id="PF01648">
    <property type="entry name" value="ACPS"/>
    <property type="match status" value="1"/>
</dbReference>
<comment type="caution">
    <text evidence="5">The sequence shown here is derived from an EMBL/GenBank/DDBJ whole genome shotgun (WGS) entry which is preliminary data.</text>
</comment>
<protein>
    <submittedName>
        <fullName evidence="5">4'-phosphopantetheinyl transferase superfamily protein</fullName>
    </submittedName>
</protein>
<comment type="similarity">
    <text evidence="1">Belongs to the P-Pant transferase superfamily. Gsp/Sfp/HetI/AcpT family.</text>
</comment>
<dbReference type="EMBL" id="WBPP01000017">
    <property type="protein sequence ID" value="KAB2395343.1"/>
    <property type="molecule type" value="Genomic_DNA"/>
</dbReference>
<dbReference type="InterPro" id="IPR008278">
    <property type="entry name" value="4-PPantetheinyl_Trfase_dom"/>
</dbReference>
<evidence type="ECO:0000256" key="2">
    <source>
        <dbReference type="ARBA" id="ARBA00022679"/>
    </source>
</evidence>
<dbReference type="SUPFAM" id="SSF56214">
    <property type="entry name" value="4'-phosphopantetheinyl transferase"/>
    <property type="match status" value="2"/>
</dbReference>
<sequence length="227" mass="27105">MLKLTKNESHLWLVNAKIYSRLNKLFILKNTLSKDEQDKYGKYINYMSKRNYILGKFLTRIILTKYDQSKRPSQWRFRFTKYNKPIIKESNLKFNISHSGDYIAILISHFQCGVDIEDRITAKEYKANIHRFLHPYEYRAIRDNNYYNLLFLRVWTKKEAYVKALGLGMHKDFTSFSTISKEGNDEIIDNIKVRGAYFSTTNEKYICSGFILDPNFKDEKIVRVFKL</sequence>
<dbReference type="Proteomes" id="UP000475765">
    <property type="component" value="Unassembled WGS sequence"/>
</dbReference>
<name>A0A9W7UWM5_BACCE</name>
<evidence type="ECO:0000259" key="4">
    <source>
        <dbReference type="Pfam" id="PF22624"/>
    </source>
</evidence>
<dbReference type="AlphaFoldDB" id="A0A9W7UWM5"/>
<keyword evidence="2 5" id="KW-0808">Transferase</keyword>
<dbReference type="PANTHER" id="PTHR12215:SF10">
    <property type="entry name" value="L-AMINOADIPATE-SEMIALDEHYDE DEHYDROGENASE-PHOSPHOPANTETHEINYL TRANSFERASE"/>
    <property type="match status" value="1"/>
</dbReference>
<reference evidence="5 6" key="1">
    <citation type="submission" date="2019-10" db="EMBL/GenBank/DDBJ databases">
        <title>Bacillus from the desert of Cuatro Cinegas, Coahuila.</title>
        <authorList>
            <person name="Olmedo-Alvarez G."/>
            <person name="Saldana S."/>
            <person name="Barcelo D."/>
        </authorList>
    </citation>
    <scope>NUCLEOTIDE SEQUENCE [LARGE SCALE GENOMIC DNA]</scope>
    <source>
        <strain evidence="5 6">CH417_13T</strain>
    </source>
</reference>